<proteinExistence type="predicted"/>
<dbReference type="Proteomes" id="UP001200313">
    <property type="component" value="Unassembled WGS sequence"/>
</dbReference>
<sequence length="71" mass="7301">MCCNNSNSCWGCGCSSCGCRCCCNRGCDCDASGSGSNWDPAWLCEVCRNSVAAAAAVTADTAANTQRTCWG</sequence>
<gene>
    <name evidence="1" type="ORF">L0P79_10870</name>
</gene>
<comment type="caution">
    <text evidence="1">The sequence shown here is derived from an EMBL/GenBank/DDBJ whole genome shotgun (WGS) entry which is preliminary data.</text>
</comment>
<name>A0ABS9MB45_9FIRM</name>
<keyword evidence="2" id="KW-1185">Reference proteome</keyword>
<dbReference type="RefSeq" id="WP_238074206.1">
    <property type="nucleotide sequence ID" value="NZ_JAKNJB010000018.1"/>
</dbReference>
<reference evidence="1 2" key="1">
    <citation type="submission" date="2022-01" db="EMBL/GenBank/DDBJ databases">
        <title>Collection of gut derived symbiotic bacterial strains cultured from healthy donors.</title>
        <authorList>
            <person name="Lin H."/>
            <person name="Kohout C."/>
            <person name="Waligurski E."/>
            <person name="Pamer E.G."/>
        </authorList>
    </citation>
    <scope>NUCLEOTIDE SEQUENCE [LARGE SCALE GENOMIC DNA]</scope>
    <source>
        <strain evidence="1 2">DFI.3.7</strain>
    </source>
</reference>
<evidence type="ECO:0000313" key="1">
    <source>
        <dbReference type="EMBL" id="MCG4527579.1"/>
    </source>
</evidence>
<evidence type="ECO:0000313" key="2">
    <source>
        <dbReference type="Proteomes" id="UP001200313"/>
    </source>
</evidence>
<dbReference type="EMBL" id="JAKNJB010000018">
    <property type="protein sequence ID" value="MCG4527579.1"/>
    <property type="molecule type" value="Genomic_DNA"/>
</dbReference>
<organism evidence="1 2">
    <name type="scientific">Intestinimonas massiliensis</name>
    <name type="common">ex Afouda et al. 2020</name>
    <dbReference type="NCBI Taxonomy" id="1673721"/>
    <lineage>
        <taxon>Bacteria</taxon>
        <taxon>Bacillati</taxon>
        <taxon>Bacillota</taxon>
        <taxon>Clostridia</taxon>
        <taxon>Eubacteriales</taxon>
        <taxon>Intestinimonas</taxon>
    </lineage>
</organism>
<protein>
    <submittedName>
        <fullName evidence="1">Uncharacterized protein</fullName>
    </submittedName>
</protein>
<accession>A0ABS9MB45</accession>